<feature type="non-terminal residue" evidence="2">
    <location>
        <position position="1"/>
    </location>
</feature>
<proteinExistence type="predicted"/>
<feature type="region of interest" description="Disordered" evidence="1">
    <location>
        <begin position="1"/>
        <end position="30"/>
    </location>
</feature>
<sequence>LGGGNPFDGESAFDPDSAFSPTSGSPLHKMQDGYDTYQTLVTDLDEETDWDSILTKAVAEIDTNLDWADINTAIAAIVTSALSTGASAASGAASAAASAINNAAILTAITAFESSRLPTHLRAISRLSAGYADINSVAGSAYVWAMAAAEFEFSKEVSDFGAKLNLEAYNNSFRVYVEAFVGKLRNHMASRTSFDTLRMNSITQSVGDMLQQLRLKVQGQRDGTSLQAEISRISLVALKEQADKNLDIDVSSNRWDMNIITQGANVMGSLSGAAAAVIGPQPSPVQSALGGAMSGAAAGAMIGSVIPGGAIAGAIIGGIGGFLMGLF</sequence>
<comment type="caution">
    <text evidence="2">The sequence shown here is derived from an EMBL/GenBank/DDBJ whole genome shotgun (WGS) entry which is preliminary data.</text>
</comment>
<evidence type="ECO:0000313" key="2">
    <source>
        <dbReference type="EMBL" id="KKL22833.1"/>
    </source>
</evidence>
<dbReference type="EMBL" id="LAZR01037194">
    <property type="protein sequence ID" value="KKL22833.1"/>
    <property type="molecule type" value="Genomic_DNA"/>
</dbReference>
<name>A0A0F9EFR7_9ZZZZ</name>
<organism evidence="2">
    <name type="scientific">marine sediment metagenome</name>
    <dbReference type="NCBI Taxonomy" id="412755"/>
    <lineage>
        <taxon>unclassified sequences</taxon>
        <taxon>metagenomes</taxon>
        <taxon>ecological metagenomes</taxon>
    </lineage>
</organism>
<accession>A0A0F9EFR7</accession>
<reference evidence="2" key="1">
    <citation type="journal article" date="2015" name="Nature">
        <title>Complex archaea that bridge the gap between prokaryotes and eukaryotes.</title>
        <authorList>
            <person name="Spang A."/>
            <person name="Saw J.H."/>
            <person name="Jorgensen S.L."/>
            <person name="Zaremba-Niedzwiedzka K."/>
            <person name="Martijn J."/>
            <person name="Lind A.E."/>
            <person name="van Eijk R."/>
            <person name="Schleper C."/>
            <person name="Guy L."/>
            <person name="Ettema T.J."/>
        </authorList>
    </citation>
    <scope>NUCLEOTIDE SEQUENCE</scope>
</reference>
<protein>
    <submittedName>
        <fullName evidence="2">Uncharacterized protein</fullName>
    </submittedName>
</protein>
<evidence type="ECO:0000256" key="1">
    <source>
        <dbReference type="SAM" id="MobiDB-lite"/>
    </source>
</evidence>
<gene>
    <name evidence="2" type="ORF">LCGC14_2431460</name>
</gene>
<dbReference type="AlphaFoldDB" id="A0A0F9EFR7"/>